<dbReference type="Pfam" id="PF14833">
    <property type="entry name" value="NAD_binding_11"/>
    <property type="match status" value="1"/>
</dbReference>
<feature type="active site" evidence="4">
    <location>
        <position position="172"/>
    </location>
</feature>
<feature type="chain" id="PRO_5035231814" evidence="5">
    <location>
        <begin position="24"/>
        <end position="290"/>
    </location>
</feature>
<feature type="domain" description="6-phosphogluconate dehydrogenase NADP-binding" evidence="6">
    <location>
        <begin position="10"/>
        <end position="163"/>
    </location>
</feature>
<dbReference type="PIRSF" id="PIRSF000103">
    <property type="entry name" value="HIBADH"/>
    <property type="match status" value="1"/>
</dbReference>
<dbReference type="EMBL" id="BONZ01000066">
    <property type="protein sequence ID" value="GIH18344.1"/>
    <property type="molecule type" value="Genomic_DNA"/>
</dbReference>
<dbReference type="InterPro" id="IPR013328">
    <property type="entry name" value="6PGD_dom2"/>
</dbReference>
<dbReference type="InterPro" id="IPR015815">
    <property type="entry name" value="HIBADH-related"/>
</dbReference>
<dbReference type="RefSeq" id="WP_203921866.1">
    <property type="nucleotide sequence ID" value="NZ_BONZ01000066.1"/>
</dbReference>
<comment type="caution">
    <text evidence="8">The sequence shown here is derived from an EMBL/GenBank/DDBJ whole genome shotgun (WGS) entry which is preliminary data.</text>
</comment>
<reference evidence="8" key="1">
    <citation type="submission" date="2021-01" db="EMBL/GenBank/DDBJ databases">
        <title>Whole genome shotgun sequence of Rugosimonospora africana NBRC 104875.</title>
        <authorList>
            <person name="Komaki H."/>
            <person name="Tamura T."/>
        </authorList>
    </citation>
    <scope>NUCLEOTIDE SEQUENCE</scope>
    <source>
        <strain evidence="8">NBRC 104875</strain>
    </source>
</reference>
<dbReference type="InterPro" id="IPR006115">
    <property type="entry name" value="6PGDH_NADP-bd"/>
</dbReference>
<dbReference type="InterPro" id="IPR008927">
    <property type="entry name" value="6-PGluconate_DH-like_C_sf"/>
</dbReference>
<comment type="similarity">
    <text evidence="1">Belongs to the HIBADH-related family.</text>
</comment>
<dbReference type="Gene3D" id="3.40.50.720">
    <property type="entry name" value="NAD(P)-binding Rossmann-like Domain"/>
    <property type="match status" value="1"/>
</dbReference>
<dbReference type="InterPro" id="IPR029154">
    <property type="entry name" value="HIBADH-like_NADP-bd"/>
</dbReference>
<name>A0A8J3QXZ6_9ACTN</name>
<dbReference type="GO" id="GO:0016491">
    <property type="term" value="F:oxidoreductase activity"/>
    <property type="evidence" value="ECO:0007669"/>
    <property type="project" value="UniProtKB-KW"/>
</dbReference>
<organism evidence="8 9">
    <name type="scientific">Rugosimonospora africana</name>
    <dbReference type="NCBI Taxonomy" id="556532"/>
    <lineage>
        <taxon>Bacteria</taxon>
        <taxon>Bacillati</taxon>
        <taxon>Actinomycetota</taxon>
        <taxon>Actinomycetes</taxon>
        <taxon>Micromonosporales</taxon>
        <taxon>Micromonosporaceae</taxon>
        <taxon>Rugosimonospora</taxon>
    </lineage>
</organism>
<sequence>MQNTTSPARVTVLGLGLMGTAIAANLAEHGFDVRGWNRTAGRGAGLAEQGVEVLTDAAETANGADIVLTMLTDGAATAEVIRQARPAAGTVWVQMGTVGVPATAELGELAGAQGLVLVDAPVLGTVAPARQGQLLVLASGPDELRERVQPLFDTLGKRTLWLGPAGRGSAVKLALNTWLAAVVEGIAETMALATCLDIDPATILDALDGEAVASPYALMKGRNMLAGKLDPGFPLKHAAKDIAMVVAAARERGVDLPAVEATLPAWRAAVEAGGGDADIAGAGTRYRLTP</sequence>
<evidence type="ECO:0000256" key="4">
    <source>
        <dbReference type="PIRSR" id="PIRSR000103-1"/>
    </source>
</evidence>
<gene>
    <name evidence="8" type="primary">mmsB</name>
    <name evidence="8" type="ORF">Raf01_65160</name>
</gene>
<keyword evidence="9" id="KW-1185">Reference proteome</keyword>
<feature type="signal peptide" evidence="5">
    <location>
        <begin position="1"/>
        <end position="23"/>
    </location>
</feature>
<evidence type="ECO:0000313" key="8">
    <source>
        <dbReference type="EMBL" id="GIH18344.1"/>
    </source>
</evidence>
<keyword evidence="2" id="KW-0560">Oxidoreductase</keyword>
<feature type="domain" description="3-hydroxyisobutyrate dehydrogenase-like NAD-binding" evidence="7">
    <location>
        <begin position="166"/>
        <end position="280"/>
    </location>
</feature>
<dbReference type="Proteomes" id="UP000642748">
    <property type="component" value="Unassembled WGS sequence"/>
</dbReference>
<keyword evidence="3" id="KW-0520">NAD</keyword>
<dbReference type="GO" id="GO:0051287">
    <property type="term" value="F:NAD binding"/>
    <property type="evidence" value="ECO:0007669"/>
    <property type="project" value="InterPro"/>
</dbReference>
<dbReference type="Pfam" id="PF03446">
    <property type="entry name" value="NAD_binding_2"/>
    <property type="match status" value="1"/>
</dbReference>
<dbReference type="SUPFAM" id="SSF48179">
    <property type="entry name" value="6-phosphogluconate dehydrogenase C-terminal domain-like"/>
    <property type="match status" value="1"/>
</dbReference>
<evidence type="ECO:0000256" key="3">
    <source>
        <dbReference type="ARBA" id="ARBA00023027"/>
    </source>
</evidence>
<proteinExistence type="inferred from homology"/>
<evidence type="ECO:0000256" key="5">
    <source>
        <dbReference type="SAM" id="SignalP"/>
    </source>
</evidence>
<keyword evidence="5" id="KW-0732">Signal</keyword>
<evidence type="ECO:0000259" key="6">
    <source>
        <dbReference type="Pfam" id="PF03446"/>
    </source>
</evidence>
<accession>A0A8J3QXZ6</accession>
<dbReference type="AlphaFoldDB" id="A0A8J3QXZ6"/>
<evidence type="ECO:0000256" key="1">
    <source>
        <dbReference type="ARBA" id="ARBA00009080"/>
    </source>
</evidence>
<dbReference type="InterPro" id="IPR051265">
    <property type="entry name" value="HIBADH-related_NP60_sf"/>
</dbReference>
<evidence type="ECO:0000313" key="9">
    <source>
        <dbReference type="Proteomes" id="UP000642748"/>
    </source>
</evidence>
<dbReference type="PANTHER" id="PTHR43580">
    <property type="entry name" value="OXIDOREDUCTASE GLYR1-RELATED"/>
    <property type="match status" value="1"/>
</dbReference>
<protein>
    <submittedName>
        <fullName evidence="8">3-hydroxyisobutyrate dehydrogenase</fullName>
    </submittedName>
</protein>
<dbReference type="SUPFAM" id="SSF51735">
    <property type="entry name" value="NAD(P)-binding Rossmann-fold domains"/>
    <property type="match status" value="1"/>
</dbReference>
<dbReference type="GO" id="GO:0050661">
    <property type="term" value="F:NADP binding"/>
    <property type="evidence" value="ECO:0007669"/>
    <property type="project" value="InterPro"/>
</dbReference>
<evidence type="ECO:0000256" key="2">
    <source>
        <dbReference type="ARBA" id="ARBA00023002"/>
    </source>
</evidence>
<dbReference type="InterPro" id="IPR036291">
    <property type="entry name" value="NAD(P)-bd_dom_sf"/>
</dbReference>
<evidence type="ECO:0000259" key="7">
    <source>
        <dbReference type="Pfam" id="PF14833"/>
    </source>
</evidence>
<dbReference type="Gene3D" id="1.10.1040.10">
    <property type="entry name" value="N-(1-d-carboxylethyl)-l-norvaline Dehydrogenase, domain 2"/>
    <property type="match status" value="1"/>
</dbReference>
<dbReference type="PANTHER" id="PTHR43580:SF2">
    <property type="entry name" value="CYTOKINE-LIKE NUCLEAR FACTOR N-PAC"/>
    <property type="match status" value="1"/>
</dbReference>